<evidence type="ECO:0000313" key="4">
    <source>
        <dbReference type="EMBL" id="KAG8627274.1"/>
    </source>
</evidence>
<evidence type="ECO:0000313" key="5">
    <source>
        <dbReference type="Proteomes" id="UP000809789"/>
    </source>
</evidence>
<dbReference type="InterPro" id="IPR013595">
    <property type="entry name" value="Pept_S33_TAP-like_C"/>
</dbReference>
<dbReference type="Pfam" id="PF08386">
    <property type="entry name" value="Abhydrolase_4"/>
    <property type="match status" value="1"/>
</dbReference>
<keyword evidence="2" id="KW-0732">Signal</keyword>
<keyword evidence="5" id="KW-1185">Reference proteome</keyword>
<evidence type="ECO:0000256" key="1">
    <source>
        <dbReference type="SAM" id="MobiDB-lite"/>
    </source>
</evidence>
<feature type="signal peptide" evidence="2">
    <location>
        <begin position="1"/>
        <end position="17"/>
    </location>
</feature>
<organism evidence="4 5">
    <name type="scientific">Elsinoe batatas</name>
    <dbReference type="NCBI Taxonomy" id="2601811"/>
    <lineage>
        <taxon>Eukaryota</taxon>
        <taxon>Fungi</taxon>
        <taxon>Dikarya</taxon>
        <taxon>Ascomycota</taxon>
        <taxon>Pezizomycotina</taxon>
        <taxon>Dothideomycetes</taxon>
        <taxon>Dothideomycetidae</taxon>
        <taxon>Myriangiales</taxon>
        <taxon>Elsinoaceae</taxon>
        <taxon>Elsinoe</taxon>
    </lineage>
</organism>
<name>A0A8K0L082_9PEZI</name>
<evidence type="ECO:0000259" key="3">
    <source>
        <dbReference type="Pfam" id="PF08386"/>
    </source>
</evidence>
<reference evidence="4" key="1">
    <citation type="submission" date="2021-07" db="EMBL/GenBank/DDBJ databases">
        <title>Elsinoe batatas strain:CRI-CJ2 Genome sequencing and assembly.</title>
        <authorList>
            <person name="Huang L."/>
        </authorList>
    </citation>
    <scope>NUCLEOTIDE SEQUENCE</scope>
    <source>
        <strain evidence="4">CRI-CJ2</strain>
    </source>
</reference>
<feature type="domain" description="Peptidase S33 tripeptidyl aminopeptidase-like C-terminal" evidence="3">
    <location>
        <begin position="146"/>
        <end position="217"/>
    </location>
</feature>
<accession>A0A8K0L082</accession>
<dbReference type="Proteomes" id="UP000809789">
    <property type="component" value="Unassembled WGS sequence"/>
</dbReference>
<sequence>MLAFGPLLLCLLASSYALPKPIDRQLKLDHTGRHSKPSLEWGSCEDMIKIVAPPNGTSLAGLECTTLEVPLDYTDPRSLPLELDTIRSRAAGGTSRGNVLTNPGVPGASGVENVILQGGVGTGRTLTFDCQIPDDTLLELIPPAQGNMTATLLVNNRLDPVTPVGNAEGAKGAFGGSALVVGDGFGHSVFADPSNCTLAVIRAYFLDGILPEDGTVCEPDSRPFDPARNRLAGGQAGVTPGL</sequence>
<dbReference type="AlphaFoldDB" id="A0A8K0L082"/>
<dbReference type="OrthoDB" id="425534at2759"/>
<comment type="caution">
    <text evidence="4">The sequence shown here is derived from an EMBL/GenBank/DDBJ whole genome shotgun (WGS) entry which is preliminary data.</text>
</comment>
<proteinExistence type="predicted"/>
<feature type="chain" id="PRO_5035454745" description="Peptidase S33 tripeptidyl aminopeptidase-like C-terminal domain-containing protein" evidence="2">
    <location>
        <begin position="18"/>
        <end position="242"/>
    </location>
</feature>
<feature type="region of interest" description="Disordered" evidence="1">
    <location>
        <begin position="220"/>
        <end position="242"/>
    </location>
</feature>
<evidence type="ECO:0000256" key="2">
    <source>
        <dbReference type="SAM" id="SignalP"/>
    </source>
</evidence>
<gene>
    <name evidence="4" type="ORF">KVT40_004757</name>
</gene>
<protein>
    <recommendedName>
        <fullName evidence="3">Peptidase S33 tripeptidyl aminopeptidase-like C-terminal domain-containing protein</fullName>
    </recommendedName>
</protein>
<dbReference type="EMBL" id="JAESVG020000005">
    <property type="protein sequence ID" value="KAG8627274.1"/>
    <property type="molecule type" value="Genomic_DNA"/>
</dbReference>